<dbReference type="GO" id="GO:0006310">
    <property type="term" value="P:DNA recombination"/>
    <property type="evidence" value="ECO:0007669"/>
    <property type="project" value="UniProtKB-KW"/>
</dbReference>
<reference evidence="3" key="1">
    <citation type="submission" date="2020-10" db="EMBL/GenBank/DDBJ databases">
        <authorList>
            <person name="Gilroy R."/>
        </authorList>
    </citation>
    <scope>NUCLEOTIDE SEQUENCE</scope>
    <source>
        <strain evidence="3">CHK160-1198</strain>
    </source>
</reference>
<dbReference type="InterPro" id="IPR050090">
    <property type="entry name" value="Tyrosine_recombinase_XerCD"/>
</dbReference>
<dbReference type="Proteomes" id="UP000824099">
    <property type="component" value="Unassembled WGS sequence"/>
</dbReference>
<accession>A0A9D1MQM3</accession>
<dbReference type="Pfam" id="PF00589">
    <property type="entry name" value="Phage_integrase"/>
    <property type="match status" value="1"/>
</dbReference>
<keyword evidence="1" id="KW-0233">DNA recombination</keyword>
<dbReference type="PANTHER" id="PTHR30349:SF82">
    <property type="entry name" value="INTEGRASE_RECOMBINASE YOEC-RELATED"/>
    <property type="match status" value="1"/>
</dbReference>
<dbReference type="GO" id="GO:0015074">
    <property type="term" value="P:DNA integration"/>
    <property type="evidence" value="ECO:0007669"/>
    <property type="project" value="InterPro"/>
</dbReference>
<dbReference type="InterPro" id="IPR002104">
    <property type="entry name" value="Integrase_catalytic"/>
</dbReference>
<evidence type="ECO:0000256" key="1">
    <source>
        <dbReference type="ARBA" id="ARBA00023172"/>
    </source>
</evidence>
<evidence type="ECO:0000313" key="4">
    <source>
        <dbReference type="Proteomes" id="UP000824099"/>
    </source>
</evidence>
<dbReference type="Gene3D" id="1.10.443.10">
    <property type="entry name" value="Intergrase catalytic core"/>
    <property type="match status" value="1"/>
</dbReference>
<sequence>MATTDPIRDKKNVKRLINYFKERDKTRNCLLVVMGVHTALRISDILKLTWQDVYDFEKRRLRKTISLTENKTGKKKTIALNKDIIETLTLYAKERSPLLPKDYIFRSQIAPMSHISRVQAYRIIKEAAVNLGLEGNIACHSLRKTFGYHAWKGKFPVPVIMEIYNHTSFDVTRKYLGISQDDKNKIYLNMSFFK</sequence>
<dbReference type="InterPro" id="IPR013762">
    <property type="entry name" value="Integrase-like_cat_sf"/>
</dbReference>
<proteinExistence type="predicted"/>
<dbReference type="InterPro" id="IPR011010">
    <property type="entry name" value="DNA_brk_join_enz"/>
</dbReference>
<name>A0A9D1MQM3_9FIRM</name>
<feature type="domain" description="Tyr recombinase" evidence="2">
    <location>
        <begin position="2"/>
        <end position="188"/>
    </location>
</feature>
<dbReference type="EMBL" id="DVNI01000103">
    <property type="protein sequence ID" value="HIU64644.1"/>
    <property type="molecule type" value="Genomic_DNA"/>
</dbReference>
<gene>
    <name evidence="3" type="ORF">IAB06_06390</name>
</gene>
<dbReference type="PROSITE" id="PS51898">
    <property type="entry name" value="TYR_RECOMBINASE"/>
    <property type="match status" value="1"/>
</dbReference>
<comment type="caution">
    <text evidence="3">The sequence shown here is derived from an EMBL/GenBank/DDBJ whole genome shotgun (WGS) entry which is preliminary data.</text>
</comment>
<evidence type="ECO:0000259" key="2">
    <source>
        <dbReference type="PROSITE" id="PS51898"/>
    </source>
</evidence>
<dbReference type="GO" id="GO:0003677">
    <property type="term" value="F:DNA binding"/>
    <property type="evidence" value="ECO:0007669"/>
    <property type="project" value="InterPro"/>
</dbReference>
<dbReference type="AlphaFoldDB" id="A0A9D1MQM3"/>
<organism evidence="3 4">
    <name type="scientific">Candidatus Avacidaminococcus intestinavium</name>
    <dbReference type="NCBI Taxonomy" id="2840684"/>
    <lineage>
        <taxon>Bacteria</taxon>
        <taxon>Bacillati</taxon>
        <taxon>Bacillota</taxon>
        <taxon>Negativicutes</taxon>
        <taxon>Acidaminococcales</taxon>
        <taxon>Acidaminococcaceae</taxon>
        <taxon>Acidaminococcaceae incertae sedis</taxon>
        <taxon>Candidatus Avacidaminococcus</taxon>
    </lineage>
</organism>
<protein>
    <submittedName>
        <fullName evidence="3">Tyrosine-type recombinase/integrase</fullName>
    </submittedName>
</protein>
<dbReference type="PANTHER" id="PTHR30349">
    <property type="entry name" value="PHAGE INTEGRASE-RELATED"/>
    <property type="match status" value="1"/>
</dbReference>
<evidence type="ECO:0000313" key="3">
    <source>
        <dbReference type="EMBL" id="HIU64644.1"/>
    </source>
</evidence>
<dbReference type="SUPFAM" id="SSF56349">
    <property type="entry name" value="DNA breaking-rejoining enzymes"/>
    <property type="match status" value="1"/>
</dbReference>
<reference evidence="3" key="2">
    <citation type="journal article" date="2021" name="PeerJ">
        <title>Extensive microbial diversity within the chicken gut microbiome revealed by metagenomics and culture.</title>
        <authorList>
            <person name="Gilroy R."/>
            <person name="Ravi A."/>
            <person name="Getino M."/>
            <person name="Pursley I."/>
            <person name="Horton D.L."/>
            <person name="Alikhan N.F."/>
            <person name="Baker D."/>
            <person name="Gharbi K."/>
            <person name="Hall N."/>
            <person name="Watson M."/>
            <person name="Adriaenssens E.M."/>
            <person name="Foster-Nyarko E."/>
            <person name="Jarju S."/>
            <person name="Secka A."/>
            <person name="Antonio M."/>
            <person name="Oren A."/>
            <person name="Chaudhuri R.R."/>
            <person name="La Ragione R."/>
            <person name="Hildebrand F."/>
            <person name="Pallen M.J."/>
        </authorList>
    </citation>
    <scope>NUCLEOTIDE SEQUENCE</scope>
    <source>
        <strain evidence="3">CHK160-1198</strain>
    </source>
</reference>